<evidence type="ECO:0000313" key="5">
    <source>
        <dbReference type="EMBL" id="PIW66528.1"/>
    </source>
</evidence>
<feature type="transmembrane region" description="Helical" evidence="3">
    <location>
        <begin position="61"/>
        <end position="80"/>
    </location>
</feature>
<dbReference type="SUPFAM" id="SSF55073">
    <property type="entry name" value="Nucleotide cyclase"/>
    <property type="match status" value="1"/>
</dbReference>
<proteinExistence type="predicted"/>
<comment type="catalytic activity">
    <reaction evidence="2">
        <text>2 GTP = 3',3'-c-di-GMP + 2 diphosphate</text>
        <dbReference type="Rhea" id="RHEA:24898"/>
        <dbReference type="ChEBI" id="CHEBI:33019"/>
        <dbReference type="ChEBI" id="CHEBI:37565"/>
        <dbReference type="ChEBI" id="CHEBI:58805"/>
        <dbReference type="EC" id="2.7.7.65"/>
    </reaction>
</comment>
<gene>
    <name evidence="5" type="ORF">COW11_02855</name>
</gene>
<feature type="domain" description="GGDEF" evidence="4">
    <location>
        <begin position="352"/>
        <end position="425"/>
    </location>
</feature>
<dbReference type="InterPro" id="IPR003018">
    <property type="entry name" value="GAF"/>
</dbReference>
<evidence type="ECO:0000256" key="2">
    <source>
        <dbReference type="ARBA" id="ARBA00034247"/>
    </source>
</evidence>
<dbReference type="Proteomes" id="UP000231267">
    <property type="component" value="Unassembled WGS sequence"/>
</dbReference>
<protein>
    <recommendedName>
        <fullName evidence="1">diguanylate cyclase</fullName>
        <ecNumber evidence="1">2.7.7.65</ecNumber>
    </recommendedName>
</protein>
<dbReference type="InterPro" id="IPR000160">
    <property type="entry name" value="GGDEF_dom"/>
</dbReference>
<feature type="transmembrane region" description="Helical" evidence="3">
    <location>
        <begin position="7"/>
        <end position="28"/>
    </location>
</feature>
<dbReference type="EMBL" id="PFGP01000064">
    <property type="protein sequence ID" value="PIW66528.1"/>
    <property type="molecule type" value="Genomic_DNA"/>
</dbReference>
<dbReference type="InterPro" id="IPR029787">
    <property type="entry name" value="Nucleotide_cyclase"/>
</dbReference>
<reference evidence="5 6" key="1">
    <citation type="submission" date="2017-09" db="EMBL/GenBank/DDBJ databases">
        <title>Depth-based differentiation of microbial function through sediment-hosted aquifers and enrichment of novel symbionts in the deep terrestrial subsurface.</title>
        <authorList>
            <person name="Probst A.J."/>
            <person name="Ladd B."/>
            <person name="Jarett J.K."/>
            <person name="Geller-Mcgrath D.E."/>
            <person name="Sieber C.M."/>
            <person name="Emerson J.B."/>
            <person name="Anantharaman K."/>
            <person name="Thomas B.C."/>
            <person name="Malmstrom R."/>
            <person name="Stieglmeier M."/>
            <person name="Klingl A."/>
            <person name="Woyke T."/>
            <person name="Ryan C.M."/>
            <person name="Banfield J.F."/>
        </authorList>
    </citation>
    <scope>NUCLEOTIDE SEQUENCE [LARGE SCALE GENOMIC DNA]</scope>
    <source>
        <strain evidence="5">CG12_big_fil_rev_8_21_14_0_65_43_15</strain>
    </source>
</reference>
<dbReference type="SUPFAM" id="SSF55781">
    <property type="entry name" value="GAF domain-like"/>
    <property type="match status" value="1"/>
</dbReference>
<keyword evidence="3" id="KW-1133">Transmembrane helix</keyword>
<comment type="caution">
    <text evidence="5">The sequence shown here is derived from an EMBL/GenBank/DDBJ whole genome shotgun (WGS) entry which is preliminary data.</text>
</comment>
<dbReference type="Gene3D" id="3.30.70.270">
    <property type="match status" value="1"/>
</dbReference>
<dbReference type="PANTHER" id="PTHR45138:SF9">
    <property type="entry name" value="DIGUANYLATE CYCLASE DGCM-RELATED"/>
    <property type="match status" value="1"/>
</dbReference>
<dbReference type="CDD" id="cd01949">
    <property type="entry name" value="GGDEF"/>
    <property type="match status" value="1"/>
</dbReference>
<feature type="transmembrane region" description="Helical" evidence="3">
    <location>
        <begin position="34"/>
        <end position="54"/>
    </location>
</feature>
<dbReference type="GO" id="GO:0043709">
    <property type="term" value="P:cell adhesion involved in single-species biofilm formation"/>
    <property type="evidence" value="ECO:0007669"/>
    <property type="project" value="TreeGrafter"/>
</dbReference>
<dbReference type="InterPro" id="IPR050469">
    <property type="entry name" value="Diguanylate_Cyclase"/>
</dbReference>
<keyword evidence="3" id="KW-0812">Transmembrane</keyword>
<evidence type="ECO:0000259" key="4">
    <source>
        <dbReference type="PROSITE" id="PS50887"/>
    </source>
</evidence>
<dbReference type="Pfam" id="PF13185">
    <property type="entry name" value="GAF_2"/>
    <property type="match status" value="1"/>
</dbReference>
<dbReference type="Gene3D" id="3.30.450.40">
    <property type="match status" value="1"/>
</dbReference>
<dbReference type="AlphaFoldDB" id="A0A2J0LF97"/>
<dbReference type="PANTHER" id="PTHR45138">
    <property type="entry name" value="REGULATORY COMPONENTS OF SENSORY TRANSDUCTION SYSTEM"/>
    <property type="match status" value="1"/>
</dbReference>
<accession>A0A2J0LF97</accession>
<dbReference type="GO" id="GO:0005886">
    <property type="term" value="C:plasma membrane"/>
    <property type="evidence" value="ECO:0007669"/>
    <property type="project" value="TreeGrafter"/>
</dbReference>
<dbReference type="GO" id="GO:0052621">
    <property type="term" value="F:diguanylate cyclase activity"/>
    <property type="evidence" value="ECO:0007669"/>
    <property type="project" value="UniProtKB-EC"/>
</dbReference>
<keyword evidence="3" id="KW-0472">Membrane</keyword>
<name>A0A2J0LF97_9BACT</name>
<dbReference type="PROSITE" id="PS50887">
    <property type="entry name" value="GGDEF"/>
    <property type="match status" value="1"/>
</dbReference>
<dbReference type="SMART" id="SM00267">
    <property type="entry name" value="GGDEF"/>
    <property type="match status" value="1"/>
</dbReference>
<dbReference type="InterPro" id="IPR043128">
    <property type="entry name" value="Rev_trsase/Diguanyl_cyclase"/>
</dbReference>
<dbReference type="Pfam" id="PF00990">
    <property type="entry name" value="GGDEF"/>
    <property type="match status" value="1"/>
</dbReference>
<sequence>MDSQNKPLAWVAVALGIVIITLFVRSYAPDPEGINMRGLIIFLYLIPIGFSIFFLTGIESLIIGIIVVAAGAYAVCGPHYTLGPLFSTGIIWQLFAFLILSFWAGLLSSRLRNQSFQSEDSLVRIEDTSAMLQTERVRLLTQQKKYAEDINSLNSMIITLSDLAKEISSILDPEGLLKLVMGKAVKLFSAKTCAIFHVDTAANKLSYACSVGYYADELSDLKLTADEESGMAGWCAKNGKFMSMDEIQRNPHLSDLLRQNKFPIIFCQPIVQHGKTLAVICVGEVEKKLDELELMRFASTLANLSAIAMENAKFVDGMKEQAIRDGLTGLYNHMYFYELLDDKMKNVRKAGTALAVFLIDIDHFKKFNDTYGHQLGDFILQKTAAILSSNAQKTDVVARYGGEEFAIVSIGNNTDVIVKLAEGIR</sequence>
<feature type="non-terminal residue" evidence="5">
    <location>
        <position position="425"/>
    </location>
</feature>
<evidence type="ECO:0000256" key="3">
    <source>
        <dbReference type="SAM" id="Phobius"/>
    </source>
</evidence>
<dbReference type="NCBIfam" id="TIGR00254">
    <property type="entry name" value="GGDEF"/>
    <property type="match status" value="1"/>
</dbReference>
<feature type="transmembrane region" description="Helical" evidence="3">
    <location>
        <begin position="86"/>
        <end position="107"/>
    </location>
</feature>
<dbReference type="InterPro" id="IPR029016">
    <property type="entry name" value="GAF-like_dom_sf"/>
</dbReference>
<dbReference type="EC" id="2.7.7.65" evidence="1"/>
<dbReference type="GO" id="GO:1902201">
    <property type="term" value="P:negative regulation of bacterial-type flagellum-dependent cell motility"/>
    <property type="evidence" value="ECO:0007669"/>
    <property type="project" value="TreeGrafter"/>
</dbReference>
<evidence type="ECO:0000313" key="6">
    <source>
        <dbReference type="Proteomes" id="UP000231267"/>
    </source>
</evidence>
<evidence type="ECO:0000256" key="1">
    <source>
        <dbReference type="ARBA" id="ARBA00012528"/>
    </source>
</evidence>
<organism evidence="5 6">
    <name type="scientific">Candidatus Taenaricola geysiri</name>
    <dbReference type="NCBI Taxonomy" id="1974752"/>
    <lineage>
        <taxon>Bacteria</taxon>
        <taxon>Pseudomonadati</taxon>
        <taxon>Candidatus Omnitrophota</taxon>
        <taxon>Candidatus Taenaricola</taxon>
    </lineage>
</organism>